<accession>A0A6A6J3H0</accession>
<dbReference type="AlphaFoldDB" id="A0A6A6J3H0"/>
<gene>
    <name evidence="1" type="ORF">BU26DRAFT_499391</name>
</gene>
<evidence type="ECO:0000313" key="1">
    <source>
        <dbReference type="EMBL" id="KAF2256762.1"/>
    </source>
</evidence>
<dbReference type="Proteomes" id="UP000800094">
    <property type="component" value="Unassembled WGS sequence"/>
</dbReference>
<dbReference type="GeneID" id="54579734"/>
<sequence length="153" mass="17129">MCLERPVLRIARGFCPRPGRRGGWAILLLVPFAFWKYLVDHETGRTTTNILVGWTALAPVPRRQRCRLAQQPWSQGPAMVQLHPSDTKPHGCLRFRTWLHLPASYRCPPQVSIRKVSKGPPRNHPCTVTMLREGSGDLCGDGYYTGANGRAAS</sequence>
<name>A0A6A6J3H0_9PLEO</name>
<evidence type="ECO:0000313" key="2">
    <source>
        <dbReference type="Proteomes" id="UP000800094"/>
    </source>
</evidence>
<proteinExistence type="predicted"/>
<dbReference type="EMBL" id="ML987189">
    <property type="protein sequence ID" value="KAF2256762.1"/>
    <property type="molecule type" value="Genomic_DNA"/>
</dbReference>
<reference evidence="1" key="1">
    <citation type="journal article" date="2020" name="Stud. Mycol.">
        <title>101 Dothideomycetes genomes: a test case for predicting lifestyles and emergence of pathogens.</title>
        <authorList>
            <person name="Haridas S."/>
            <person name="Albert R."/>
            <person name="Binder M."/>
            <person name="Bloem J."/>
            <person name="Labutti K."/>
            <person name="Salamov A."/>
            <person name="Andreopoulos B."/>
            <person name="Baker S."/>
            <person name="Barry K."/>
            <person name="Bills G."/>
            <person name="Bluhm B."/>
            <person name="Cannon C."/>
            <person name="Castanera R."/>
            <person name="Culley D."/>
            <person name="Daum C."/>
            <person name="Ezra D."/>
            <person name="Gonzalez J."/>
            <person name="Henrissat B."/>
            <person name="Kuo A."/>
            <person name="Liang C."/>
            <person name="Lipzen A."/>
            <person name="Lutzoni F."/>
            <person name="Magnuson J."/>
            <person name="Mondo S."/>
            <person name="Nolan M."/>
            <person name="Ohm R."/>
            <person name="Pangilinan J."/>
            <person name="Park H.-J."/>
            <person name="Ramirez L."/>
            <person name="Alfaro M."/>
            <person name="Sun H."/>
            <person name="Tritt A."/>
            <person name="Yoshinaga Y."/>
            <person name="Zwiers L.-H."/>
            <person name="Turgeon B."/>
            <person name="Goodwin S."/>
            <person name="Spatafora J."/>
            <person name="Crous P."/>
            <person name="Grigoriev I."/>
        </authorList>
    </citation>
    <scope>NUCLEOTIDE SEQUENCE</scope>
    <source>
        <strain evidence="1">CBS 122368</strain>
    </source>
</reference>
<protein>
    <submittedName>
        <fullName evidence="1">Uncharacterized protein</fullName>
    </submittedName>
</protein>
<organism evidence="1 2">
    <name type="scientific">Trematosphaeria pertusa</name>
    <dbReference type="NCBI Taxonomy" id="390896"/>
    <lineage>
        <taxon>Eukaryota</taxon>
        <taxon>Fungi</taxon>
        <taxon>Dikarya</taxon>
        <taxon>Ascomycota</taxon>
        <taxon>Pezizomycotina</taxon>
        <taxon>Dothideomycetes</taxon>
        <taxon>Pleosporomycetidae</taxon>
        <taxon>Pleosporales</taxon>
        <taxon>Massarineae</taxon>
        <taxon>Trematosphaeriaceae</taxon>
        <taxon>Trematosphaeria</taxon>
    </lineage>
</organism>
<dbReference type="RefSeq" id="XP_033691766.1">
    <property type="nucleotide sequence ID" value="XM_033826404.1"/>
</dbReference>
<keyword evidence="2" id="KW-1185">Reference proteome</keyword>